<reference evidence="4" key="1">
    <citation type="submission" date="2020-03" db="EMBL/GenBank/DDBJ databases">
        <title>Bemisia tabaci virga-like virus 1.</title>
        <authorList>
            <person name="Dong Y."/>
            <person name="Xu P."/>
            <person name="Li W."/>
        </authorList>
    </citation>
    <scope>NUCLEOTIDE SEQUENCE</scope>
</reference>
<keyword evidence="2" id="KW-0167">Capsid protein</keyword>
<organism evidence="4">
    <name type="scientific">Bemisia tabaci virga-like virus 1</name>
    <dbReference type="NCBI Taxonomy" id="2766749"/>
    <lineage>
        <taxon>Viruses</taxon>
        <taxon>Riboviria</taxon>
        <taxon>Orthornavirae</taxon>
        <taxon>Kitrinoviricota</taxon>
        <taxon>Alsuviricetes</taxon>
        <taxon>Martellivirales</taxon>
        <taxon>Virgaviridae</taxon>
    </lineage>
</organism>
<evidence type="ECO:0000256" key="1">
    <source>
        <dbReference type="ARBA" id="ARBA00004328"/>
    </source>
</evidence>
<accession>A0A7G8JUS0</accession>
<sequence>MERLRARVERSIDRSRRGAVRGRNRGLSVEFVGERAAVIDNRDRVVRRRSSVEVEERVNQPPFVPEVLPDPVHQNMYQNWGPQHRRLQNMAWCSSASLRTFVHDYQHVGFYIHINRRRVLEAYQALRGQAPFNRETRFPEDDDYVWIDGPLKKWFEQALQALDLPDRAIEKGGERSVDVSMSDAKRSYDVAMQKIAAFLACRTSLELSKLGIYDRETFESNEGLNWVAN</sequence>
<protein>
    <submittedName>
        <fullName evidence="4">ORF3</fullName>
    </submittedName>
</protein>
<evidence type="ECO:0000256" key="3">
    <source>
        <dbReference type="ARBA" id="ARBA00022844"/>
    </source>
</evidence>
<proteinExistence type="predicted"/>
<keyword evidence="3" id="KW-0946">Virion</keyword>
<dbReference type="SUPFAM" id="SSF47195">
    <property type="entry name" value="TMV-like viral coat proteins"/>
    <property type="match status" value="1"/>
</dbReference>
<dbReference type="EMBL" id="MT227315">
    <property type="protein sequence ID" value="QNJ34553.1"/>
    <property type="molecule type" value="Genomic_RNA"/>
</dbReference>
<dbReference type="InterPro" id="IPR036417">
    <property type="entry name" value="TMV-like_coat_sf"/>
</dbReference>
<dbReference type="InterPro" id="IPR001337">
    <property type="entry name" value="TMV-like_coat"/>
</dbReference>
<evidence type="ECO:0000313" key="4">
    <source>
        <dbReference type="EMBL" id="QNJ34553.1"/>
    </source>
</evidence>
<dbReference type="GO" id="GO:0005198">
    <property type="term" value="F:structural molecule activity"/>
    <property type="evidence" value="ECO:0007669"/>
    <property type="project" value="InterPro"/>
</dbReference>
<dbReference type="GO" id="GO:0019028">
    <property type="term" value="C:viral capsid"/>
    <property type="evidence" value="ECO:0007669"/>
    <property type="project" value="UniProtKB-KW"/>
</dbReference>
<comment type="subcellular location">
    <subcellularLocation>
        <location evidence="1">Virion</location>
    </subcellularLocation>
</comment>
<dbReference type="Gene3D" id="1.20.120.70">
    <property type="entry name" value="Tobacco mosaic virus-like, coat protein"/>
    <property type="match status" value="1"/>
</dbReference>
<dbReference type="Pfam" id="PF00721">
    <property type="entry name" value="TMV_coat"/>
    <property type="match status" value="1"/>
</dbReference>
<evidence type="ECO:0000256" key="2">
    <source>
        <dbReference type="ARBA" id="ARBA00022561"/>
    </source>
</evidence>
<name>A0A7G8JUS0_9VIRU</name>